<organism evidence="1">
    <name type="scientific">Triticum aestivum</name>
    <name type="common">Wheat</name>
    <dbReference type="NCBI Taxonomy" id="4565"/>
    <lineage>
        <taxon>Eukaryota</taxon>
        <taxon>Viridiplantae</taxon>
        <taxon>Streptophyta</taxon>
        <taxon>Embryophyta</taxon>
        <taxon>Tracheophyta</taxon>
        <taxon>Spermatophyta</taxon>
        <taxon>Magnoliopsida</taxon>
        <taxon>Liliopsida</taxon>
        <taxon>Poales</taxon>
        <taxon>Poaceae</taxon>
        <taxon>BOP clade</taxon>
        <taxon>Pooideae</taxon>
        <taxon>Triticodae</taxon>
        <taxon>Triticeae</taxon>
        <taxon>Triticinae</taxon>
        <taxon>Triticum</taxon>
    </lineage>
</organism>
<dbReference type="Gramene" id="TraesCS3D02G414100.1">
    <property type="protein sequence ID" value="TraesCS3D02G414100.1.cds1"/>
    <property type="gene ID" value="TraesCS3D02G414100"/>
</dbReference>
<accession>A0A3B6H3V8</accession>
<proteinExistence type="predicted"/>
<dbReference type="EnsemblPlants" id="TraesCS3D02G414100.1">
    <property type="protein sequence ID" value="TraesCS3D02G414100.1.cds1"/>
    <property type="gene ID" value="TraesCS3D02G414100"/>
</dbReference>
<reference evidence="1" key="1">
    <citation type="submission" date="2018-08" db="EMBL/GenBank/DDBJ databases">
        <authorList>
            <person name="Rossello M."/>
        </authorList>
    </citation>
    <scope>NUCLEOTIDE SEQUENCE [LARGE SCALE GENOMIC DNA]</scope>
    <source>
        <strain evidence="1">cv. Chinese Spring</strain>
    </source>
</reference>
<dbReference type="OMA" id="CAMCHAQ"/>
<dbReference type="Gramene" id="TraesWEE_scaffold_063932_01G000100.1">
    <property type="protein sequence ID" value="TraesWEE_scaffold_063932_01G000100.1"/>
    <property type="gene ID" value="TraesWEE_scaffold_063932_01G000100"/>
</dbReference>
<keyword evidence="2" id="KW-1185">Reference proteome</keyword>
<dbReference type="Gramene" id="TraesCS3D03G0908800.1">
    <property type="protein sequence ID" value="TraesCS3D03G0908800.1.CDS1"/>
    <property type="gene ID" value="TraesCS3D03G0908800"/>
</dbReference>
<name>A0A3B6H3V8_WHEAT</name>
<dbReference type="Gramene" id="TraesJAG3D03G01966300.1">
    <property type="protein sequence ID" value="TraesJAG3D03G01966300.1.CDS1"/>
    <property type="gene ID" value="TraesJAG3D03G01966300"/>
</dbReference>
<reference evidence="1" key="2">
    <citation type="submission" date="2018-10" db="UniProtKB">
        <authorList>
            <consortium name="EnsemblPlants"/>
        </authorList>
    </citation>
    <scope>IDENTIFICATION</scope>
</reference>
<dbReference type="Gramene" id="TraesMAC3D03G01957210.1">
    <property type="protein sequence ID" value="TraesMAC3D03G01957210.1.CDS1"/>
    <property type="gene ID" value="TraesMAC3D03G01957210"/>
</dbReference>
<sequence length="340" mass="36301">MSSEMQSTGASRPRCALCGAGADVHCYADAAFSCAMCHAQAHCTSSLASHHRLTRVQPEPNHVRAKVSARAMDLDPWVARLRVPPPNDVRTEVTARAMGLDPWAVRLRAAAAGSTRVPLPNNVRTEVTTRAMELEPRVARLGAAEAGSTRVPPPNNVRTEVTASAMGLDPCTARLRAGGRTCVPPPTDVCRSCEATFLLLARRVGLDVGAAHLRAAAASRRLRLEFADAPPMPLRVAMAVALWREVADHGVVHQPGRALQRLATWAHMPTSYLVAVATAIEGVRQVRTTAVDVEEDSVDSAIGGAREVRTVALDVEEDSVDCAIGGAREVRMVALDVEED</sequence>
<evidence type="ECO:0008006" key="3">
    <source>
        <dbReference type="Google" id="ProtNLM"/>
    </source>
</evidence>
<dbReference type="Proteomes" id="UP000019116">
    <property type="component" value="Chromosome 3D"/>
</dbReference>
<dbReference type="Gramene" id="TraesSTA3D03G01953390.1">
    <property type="protein sequence ID" value="TraesSTA3D03G01953390.1.CDS1"/>
    <property type="gene ID" value="TraesSTA3D03G01953390"/>
</dbReference>
<dbReference type="OrthoDB" id="153872at2759"/>
<evidence type="ECO:0000313" key="2">
    <source>
        <dbReference type="Proteomes" id="UP000019116"/>
    </source>
</evidence>
<dbReference type="Gramene" id="TraesNOR3D03G01984690.1">
    <property type="protein sequence ID" value="TraesNOR3D03G01984690.1.CDS1"/>
    <property type="gene ID" value="TraesNOR3D03G01984690"/>
</dbReference>
<protein>
    <recommendedName>
        <fullName evidence="3">B box-type domain-containing protein</fullName>
    </recommendedName>
</protein>
<dbReference type="Gramene" id="TraesCAD_scaffold_095819_01G000100.1">
    <property type="protein sequence ID" value="TraesCAD_scaffold_095819_01G000100.1"/>
    <property type="gene ID" value="TraesCAD_scaffold_095819_01G000100"/>
</dbReference>
<dbReference type="Gramene" id="TraesLDM3D03G01956630.1">
    <property type="protein sequence ID" value="TraesLDM3D03G01956630.1.CDS1"/>
    <property type="gene ID" value="TraesLDM3D03G01956630"/>
</dbReference>
<evidence type="ECO:0000313" key="1">
    <source>
        <dbReference type="EnsemblPlants" id="TraesCS3D02G414100.1.cds1"/>
    </source>
</evidence>
<dbReference type="Gramene" id="TraesROB_scaffold_197617_01G000100.1">
    <property type="protein sequence ID" value="TraesROB_scaffold_197617_01G000100.1"/>
    <property type="gene ID" value="TraesROB_scaffold_197617_01G000100"/>
</dbReference>
<dbReference type="AlphaFoldDB" id="A0A3B6H3V8"/>
<dbReference type="Gramene" id="TraesCLE_scaffold_052010_01G000100.1">
    <property type="protein sequence ID" value="TraesCLE_scaffold_052010_01G000100.1"/>
    <property type="gene ID" value="TraesCLE_scaffold_052010_01G000100"/>
</dbReference>
<dbReference type="Gramene" id="TraesJUL3D03G01976090.1">
    <property type="protein sequence ID" value="TraesJUL3D03G01976090.1.CDS1"/>
    <property type="gene ID" value="TraesJUL3D03G01976090"/>
</dbReference>
<dbReference type="Gramene" id="TraesSYM3D03G01982570.1">
    <property type="protein sequence ID" value="TraesSYM3D03G01982570.1.CDS1"/>
    <property type="gene ID" value="TraesSYM3D03G01982570"/>
</dbReference>
<dbReference type="Gramene" id="TraesARI3D03G01992330.1">
    <property type="protein sequence ID" value="TraesARI3D03G01992330.1.CDS1"/>
    <property type="gene ID" value="TraesARI3D03G01992330"/>
</dbReference>